<evidence type="ECO:0000256" key="5">
    <source>
        <dbReference type="ARBA" id="ARBA00022692"/>
    </source>
</evidence>
<dbReference type="PANTHER" id="PTHR30269">
    <property type="entry name" value="TRANSMEMBRANE PROTEIN YFCA"/>
    <property type="match status" value="1"/>
</dbReference>
<keyword evidence="4 8" id="KW-1003">Cell membrane</keyword>
<feature type="transmembrane region" description="Helical" evidence="8">
    <location>
        <begin position="47"/>
        <end position="66"/>
    </location>
</feature>
<evidence type="ECO:0000256" key="1">
    <source>
        <dbReference type="ARBA" id="ARBA00004651"/>
    </source>
</evidence>
<keyword evidence="5 8" id="KW-0812">Transmembrane</keyword>
<keyword evidence="3" id="KW-0813">Transport</keyword>
<feature type="transmembrane region" description="Helical" evidence="8">
    <location>
        <begin position="168"/>
        <end position="191"/>
    </location>
</feature>
<keyword evidence="7 8" id="KW-0472">Membrane</keyword>
<dbReference type="GeneID" id="97670372"/>
<name>A0A0M7A4U6_9HYPH</name>
<accession>A0A0M7A4U6</accession>
<dbReference type="InterPro" id="IPR052017">
    <property type="entry name" value="TSUP"/>
</dbReference>
<dbReference type="AlphaFoldDB" id="A0A0M7A4U6"/>
<feature type="transmembrane region" description="Helical" evidence="8">
    <location>
        <begin position="7"/>
        <end position="27"/>
    </location>
</feature>
<dbReference type="STRING" id="311410.LA5095_01752"/>
<protein>
    <recommendedName>
        <fullName evidence="8">Probable membrane transporter protein</fullName>
    </recommendedName>
</protein>
<reference evidence="10" key="1">
    <citation type="submission" date="2015-07" db="EMBL/GenBank/DDBJ databases">
        <authorList>
            <person name="Rodrigo-Torres Lidia"/>
            <person name="Arahal R.David."/>
        </authorList>
    </citation>
    <scope>NUCLEOTIDE SEQUENCE [LARGE SCALE GENOMIC DNA]</scope>
    <source>
        <strain evidence="10">CECT 5096</strain>
    </source>
</reference>
<comment type="subcellular location">
    <subcellularLocation>
        <location evidence="1 8">Cell membrane</location>
        <topology evidence="1 8">Multi-pass membrane protein</topology>
    </subcellularLocation>
</comment>
<evidence type="ECO:0000313" key="10">
    <source>
        <dbReference type="Proteomes" id="UP000049983"/>
    </source>
</evidence>
<evidence type="ECO:0000256" key="6">
    <source>
        <dbReference type="ARBA" id="ARBA00022989"/>
    </source>
</evidence>
<evidence type="ECO:0000256" key="7">
    <source>
        <dbReference type="ARBA" id="ARBA00023136"/>
    </source>
</evidence>
<sequence>MIPIIDPWFYFAAIPAVIVVGLSKGGFGGTMGMLAVPILTLAISPVQAAGIMLPILVLMDIVALIAYKGRANWQCLSILLPATVVGIGIGWAAAAYVNDDFVRLLVGLISLAFVADHVFKGRKQETAARHNPAKGFFWGGIAGFTSFISHTGGPPYQMYTVPLRMPQAIYAGTAVIFFATGNAIKLVPYFLLGQFDTTNLTTSAVLVPLAFLATLAGIRLVRLVKAETFYTFIYVFMAVIGLKLTYDGLVNLLA</sequence>
<feature type="transmembrane region" description="Helical" evidence="8">
    <location>
        <begin position="228"/>
        <end position="246"/>
    </location>
</feature>
<dbReference type="RefSeq" id="WP_055113958.1">
    <property type="nucleotide sequence ID" value="NZ_CANKXR010000008.1"/>
</dbReference>
<dbReference type="PANTHER" id="PTHR30269:SF37">
    <property type="entry name" value="MEMBRANE TRANSPORTER PROTEIN"/>
    <property type="match status" value="1"/>
</dbReference>
<evidence type="ECO:0000256" key="3">
    <source>
        <dbReference type="ARBA" id="ARBA00022448"/>
    </source>
</evidence>
<feature type="transmembrane region" description="Helical" evidence="8">
    <location>
        <begin position="78"/>
        <end position="95"/>
    </location>
</feature>
<evidence type="ECO:0000313" key="9">
    <source>
        <dbReference type="EMBL" id="CTQ71681.1"/>
    </source>
</evidence>
<dbReference type="InterPro" id="IPR002781">
    <property type="entry name" value="TM_pro_TauE-like"/>
</dbReference>
<dbReference type="OrthoDB" id="7028171at2"/>
<proteinExistence type="inferred from homology"/>
<feature type="transmembrane region" description="Helical" evidence="8">
    <location>
        <begin position="101"/>
        <end position="119"/>
    </location>
</feature>
<evidence type="ECO:0000256" key="4">
    <source>
        <dbReference type="ARBA" id="ARBA00022475"/>
    </source>
</evidence>
<dbReference type="GO" id="GO:0005886">
    <property type="term" value="C:plasma membrane"/>
    <property type="evidence" value="ECO:0007669"/>
    <property type="project" value="UniProtKB-SubCell"/>
</dbReference>
<dbReference type="Proteomes" id="UP000049983">
    <property type="component" value="Unassembled WGS sequence"/>
</dbReference>
<evidence type="ECO:0000256" key="8">
    <source>
        <dbReference type="RuleBase" id="RU363041"/>
    </source>
</evidence>
<organism evidence="9 10">
    <name type="scientific">Roseibium album</name>
    <dbReference type="NCBI Taxonomy" id="311410"/>
    <lineage>
        <taxon>Bacteria</taxon>
        <taxon>Pseudomonadati</taxon>
        <taxon>Pseudomonadota</taxon>
        <taxon>Alphaproteobacteria</taxon>
        <taxon>Hyphomicrobiales</taxon>
        <taxon>Stappiaceae</taxon>
        <taxon>Roseibium</taxon>
    </lineage>
</organism>
<dbReference type="EMBL" id="CXWC01000010">
    <property type="protein sequence ID" value="CTQ71681.1"/>
    <property type="molecule type" value="Genomic_DNA"/>
</dbReference>
<gene>
    <name evidence="9" type="ORF">LA5096_03006</name>
</gene>
<keyword evidence="6 8" id="KW-1133">Transmembrane helix</keyword>
<keyword evidence="10" id="KW-1185">Reference proteome</keyword>
<dbReference type="Pfam" id="PF01925">
    <property type="entry name" value="TauE"/>
    <property type="match status" value="1"/>
</dbReference>
<feature type="transmembrane region" description="Helical" evidence="8">
    <location>
        <begin position="203"/>
        <end position="221"/>
    </location>
</feature>
<evidence type="ECO:0000256" key="2">
    <source>
        <dbReference type="ARBA" id="ARBA00009142"/>
    </source>
</evidence>
<comment type="similarity">
    <text evidence="2 8">Belongs to the 4-toluene sulfonate uptake permease (TSUP) (TC 2.A.102) family.</text>
</comment>